<feature type="non-terminal residue" evidence="1">
    <location>
        <position position="1"/>
    </location>
</feature>
<evidence type="ECO:0000313" key="1">
    <source>
        <dbReference type="EMBL" id="GAI58012.1"/>
    </source>
</evidence>
<feature type="non-terminal residue" evidence="1">
    <location>
        <position position="206"/>
    </location>
</feature>
<sequence length="206" mass="23795">YRGYRIDRFSTLGPNMHGIYVGTADPETIPKAPPDPNFDYADWKFYDGLEYAEGAIDSWVEDPIFVQHYPNVTWETHVDPGWDIYQEGGGTMRYYALDKATGNQVGTYWPSDNLQGLLDWLGETQVPTGQIGFHQGIPITFYLEKTVSPYPTLYHVYEATVAAHTKRFDNWRLEDCKIWIEEELAKPPPPPECPFNLPILCRVWER</sequence>
<protein>
    <submittedName>
        <fullName evidence="1">Uncharacterized protein</fullName>
    </submittedName>
</protein>
<organism evidence="1">
    <name type="scientific">marine sediment metagenome</name>
    <dbReference type="NCBI Taxonomy" id="412755"/>
    <lineage>
        <taxon>unclassified sequences</taxon>
        <taxon>metagenomes</taxon>
        <taxon>ecological metagenomes</taxon>
    </lineage>
</organism>
<comment type="caution">
    <text evidence="1">The sequence shown here is derived from an EMBL/GenBank/DDBJ whole genome shotgun (WGS) entry which is preliminary data.</text>
</comment>
<dbReference type="AlphaFoldDB" id="X1PP03"/>
<proteinExistence type="predicted"/>
<accession>X1PP03</accession>
<name>X1PP03_9ZZZZ</name>
<reference evidence="1" key="1">
    <citation type="journal article" date="2014" name="Front. Microbiol.">
        <title>High frequency of phylogenetically diverse reductive dehalogenase-homologous genes in deep subseafloor sedimentary metagenomes.</title>
        <authorList>
            <person name="Kawai M."/>
            <person name="Futagami T."/>
            <person name="Toyoda A."/>
            <person name="Takaki Y."/>
            <person name="Nishi S."/>
            <person name="Hori S."/>
            <person name="Arai W."/>
            <person name="Tsubouchi T."/>
            <person name="Morono Y."/>
            <person name="Uchiyama I."/>
            <person name="Ito T."/>
            <person name="Fujiyama A."/>
            <person name="Inagaki F."/>
            <person name="Takami H."/>
        </authorList>
    </citation>
    <scope>NUCLEOTIDE SEQUENCE</scope>
    <source>
        <strain evidence="1">Expedition CK06-06</strain>
    </source>
</reference>
<gene>
    <name evidence="1" type="ORF">S06H3_58957</name>
</gene>
<dbReference type="EMBL" id="BARV01038234">
    <property type="protein sequence ID" value="GAI58012.1"/>
    <property type="molecule type" value="Genomic_DNA"/>
</dbReference>